<protein>
    <submittedName>
        <fullName evidence="2">Uncharacterized protein</fullName>
    </submittedName>
</protein>
<organism evidence="2">
    <name type="scientific">Marinomonas sp. (strain MWYL1)</name>
    <dbReference type="NCBI Taxonomy" id="400668"/>
    <lineage>
        <taxon>Bacteria</taxon>
        <taxon>Pseudomonadati</taxon>
        <taxon>Pseudomonadota</taxon>
        <taxon>Gammaproteobacteria</taxon>
        <taxon>Oceanospirillales</taxon>
        <taxon>Oceanospirillaceae</taxon>
        <taxon>Marinomonas</taxon>
    </lineage>
</organism>
<accession>A6VUI8</accession>
<sequence>MNMKTIDGKKIRLDLDKVMLERPGVKSIPVFASVGTLLFLYLPLALFVGLKLDSDYGWNLFYFALLAIPAAGILMYFALIKHRHPMAISIGASIVFSPASFYLISFFMFACMSGVSLLDLWFIPILWLVVELNAYRISCQNSDDDLIAYFRRQLKLDAEGNYLFHLENGFLDRLKGTKKVPNWLYWLENSGGMLIMVIGPLLFISSAALKNNFDPRFAIAGGIFFLMAPGCRFVSTEFYTLRRGLKLKQQGRF</sequence>
<keyword evidence="1" id="KW-0472">Membrane</keyword>
<dbReference type="OrthoDB" id="6205959at2"/>
<name>A6VUI8_MARMS</name>
<feature type="transmembrane region" description="Helical" evidence="1">
    <location>
        <begin position="183"/>
        <end position="205"/>
    </location>
</feature>
<feature type="transmembrane region" description="Helical" evidence="1">
    <location>
        <begin position="60"/>
        <end position="80"/>
    </location>
</feature>
<gene>
    <name evidence="2" type="ordered locus">Mmwyl1_1188</name>
</gene>
<evidence type="ECO:0000313" key="2">
    <source>
        <dbReference type="EMBL" id="ABR70117.1"/>
    </source>
</evidence>
<feature type="transmembrane region" description="Helical" evidence="1">
    <location>
        <begin position="28"/>
        <end position="48"/>
    </location>
</feature>
<feature type="transmembrane region" description="Helical" evidence="1">
    <location>
        <begin position="217"/>
        <end position="235"/>
    </location>
</feature>
<evidence type="ECO:0000256" key="1">
    <source>
        <dbReference type="SAM" id="Phobius"/>
    </source>
</evidence>
<dbReference type="KEGG" id="mmw:Mmwyl1_1188"/>
<reference evidence="2" key="1">
    <citation type="submission" date="2007-06" db="EMBL/GenBank/DDBJ databases">
        <title>Complete sequence of Marinomonas sp. MWYL1.</title>
        <authorList>
            <consortium name="US DOE Joint Genome Institute"/>
            <person name="Copeland A."/>
            <person name="Lucas S."/>
            <person name="Lapidus A."/>
            <person name="Barry K."/>
            <person name="Glavina del Rio T."/>
            <person name="Dalin E."/>
            <person name="Tice H."/>
            <person name="Pitluck S."/>
            <person name="Kiss H."/>
            <person name="Brettin T."/>
            <person name="Bruce D."/>
            <person name="Detter J.C."/>
            <person name="Han C."/>
            <person name="Schmutz J."/>
            <person name="Larimer F."/>
            <person name="Land M."/>
            <person name="Hauser L."/>
            <person name="Kyrpides N."/>
            <person name="Kim E."/>
            <person name="Johnston A.W.B."/>
            <person name="Todd J.D."/>
            <person name="Rogers R."/>
            <person name="Wexler M."/>
            <person name="Bond P.L."/>
            <person name="Li Y."/>
            <person name="Richardson P."/>
        </authorList>
    </citation>
    <scope>NUCLEOTIDE SEQUENCE [LARGE SCALE GENOMIC DNA]</scope>
    <source>
        <strain evidence="2">MWYL1</strain>
    </source>
</reference>
<keyword evidence="1" id="KW-0812">Transmembrane</keyword>
<dbReference type="HOGENOM" id="CLU_1097554_0_0_6"/>
<dbReference type="EMBL" id="CP000749">
    <property type="protein sequence ID" value="ABR70117.1"/>
    <property type="molecule type" value="Genomic_DNA"/>
</dbReference>
<proteinExistence type="predicted"/>
<keyword evidence="1" id="KW-1133">Transmembrane helix</keyword>
<dbReference type="AlphaFoldDB" id="A6VUI8"/>
<dbReference type="STRING" id="400668.Mmwyl1_1188"/>